<dbReference type="CDD" id="cd20736">
    <property type="entry name" value="PoNe_Nuclease"/>
    <property type="match status" value="1"/>
</dbReference>
<gene>
    <name evidence="3" type="ORF">CGZ94_18525</name>
</gene>
<dbReference type="GO" id="GO:0003676">
    <property type="term" value="F:nucleic acid binding"/>
    <property type="evidence" value="ECO:0007669"/>
    <property type="project" value="InterPro"/>
</dbReference>
<proteinExistence type="inferred from homology"/>
<dbReference type="Proteomes" id="UP000215896">
    <property type="component" value="Unassembled WGS sequence"/>
</dbReference>
<accession>A0A4R6LV89</accession>
<dbReference type="InterPro" id="IPR011335">
    <property type="entry name" value="Restrct_endonuc-II-like"/>
</dbReference>
<evidence type="ECO:0000256" key="2">
    <source>
        <dbReference type="HAMAP-Rule" id="MF_00048"/>
    </source>
</evidence>
<protein>
    <recommendedName>
        <fullName evidence="2">UPF0102 protein CGZ94_18525</fullName>
    </recommendedName>
</protein>
<evidence type="ECO:0000313" key="4">
    <source>
        <dbReference type="Proteomes" id="UP000215896"/>
    </source>
</evidence>
<dbReference type="SUPFAM" id="SSF52980">
    <property type="entry name" value="Restriction endonuclease-like"/>
    <property type="match status" value="1"/>
</dbReference>
<organism evidence="3 4">
    <name type="scientific">Enemella evansiae</name>
    <dbReference type="NCBI Taxonomy" id="2016499"/>
    <lineage>
        <taxon>Bacteria</taxon>
        <taxon>Bacillati</taxon>
        <taxon>Actinomycetota</taxon>
        <taxon>Actinomycetes</taxon>
        <taxon>Propionibacteriales</taxon>
        <taxon>Propionibacteriaceae</taxon>
        <taxon>Enemella</taxon>
    </lineage>
</organism>
<dbReference type="NCBIfam" id="NF009154">
    <property type="entry name" value="PRK12497.3-3"/>
    <property type="match status" value="1"/>
</dbReference>
<comment type="similarity">
    <text evidence="1 2">Belongs to the UPF0102 family.</text>
</comment>
<reference evidence="3 4" key="1">
    <citation type="submission" date="2017-07" db="EMBL/GenBank/DDBJ databases">
        <title>Draft whole genome sequences of clinical Proprionibacteriaceae strains.</title>
        <authorList>
            <person name="Bernier A.-M."/>
            <person name="Bernard K."/>
            <person name="Domingo M.-C."/>
        </authorList>
    </citation>
    <scope>NUCLEOTIDE SEQUENCE [LARGE SCALE GENOMIC DNA]</scope>
    <source>
        <strain evidence="3 4">NML 030167</strain>
    </source>
</reference>
<evidence type="ECO:0000256" key="1">
    <source>
        <dbReference type="ARBA" id="ARBA00006738"/>
    </source>
</evidence>
<dbReference type="InterPro" id="IPR003509">
    <property type="entry name" value="UPF0102_YraN-like"/>
</dbReference>
<dbReference type="Pfam" id="PF02021">
    <property type="entry name" value="UPF0102"/>
    <property type="match status" value="1"/>
</dbReference>
<dbReference type="PANTHER" id="PTHR34039:SF1">
    <property type="entry name" value="UPF0102 PROTEIN YRAN"/>
    <property type="match status" value="1"/>
</dbReference>
<keyword evidence="4" id="KW-1185">Reference proteome</keyword>
<comment type="caution">
    <text evidence="3">The sequence shown here is derived from an EMBL/GenBank/DDBJ whole genome shotgun (WGS) entry which is preliminary data.</text>
</comment>
<dbReference type="InterPro" id="IPR011856">
    <property type="entry name" value="tRNA_endonuc-like_dom_sf"/>
</dbReference>
<dbReference type="OrthoDB" id="9794876at2"/>
<accession>A0A255G144</accession>
<dbReference type="Gene3D" id="3.40.1350.10">
    <property type="match status" value="1"/>
</dbReference>
<name>A0A255G144_9ACTN</name>
<dbReference type="PANTHER" id="PTHR34039">
    <property type="entry name" value="UPF0102 PROTEIN YRAN"/>
    <property type="match status" value="1"/>
</dbReference>
<dbReference type="RefSeq" id="WP_094356251.1">
    <property type="nucleotide sequence ID" value="NZ_NMVK01000006.1"/>
</dbReference>
<dbReference type="EMBL" id="NMVO01000017">
    <property type="protein sequence ID" value="OYO09649.1"/>
    <property type="molecule type" value="Genomic_DNA"/>
</dbReference>
<dbReference type="AlphaFoldDB" id="A0A255G144"/>
<dbReference type="HAMAP" id="MF_00048">
    <property type="entry name" value="UPF0102"/>
    <property type="match status" value="1"/>
</dbReference>
<sequence length="123" mass="13231">MTGIKQRLGSRGEGLAVEHLTAAGLVILDRNWRCRHGELDIVALDGQGADATLVFCEVKLRTGTGFGTPLEAITASKVRRLRVLAGAWLSAHPAHAVRIRLDAIGILDRPGQRPEITHLRGIG</sequence>
<evidence type="ECO:0000313" key="3">
    <source>
        <dbReference type="EMBL" id="OYO09649.1"/>
    </source>
</evidence>